<gene>
    <name evidence="1" type="ORF">SADUNF_Sadunf04G0042100</name>
</gene>
<sequence>MGYHLPHNKKGFGMHNHNQHFVRVSKSANELICCQTKHNMLSKHTEQHTYMTGSIQKLPDVKI</sequence>
<dbReference type="EMBL" id="JADGMS010000004">
    <property type="protein sequence ID" value="KAF9683706.1"/>
    <property type="molecule type" value="Genomic_DNA"/>
</dbReference>
<evidence type="ECO:0000313" key="2">
    <source>
        <dbReference type="Proteomes" id="UP000657918"/>
    </source>
</evidence>
<proteinExistence type="predicted"/>
<dbReference type="AlphaFoldDB" id="A0A835N2N1"/>
<comment type="caution">
    <text evidence="1">The sequence shown here is derived from an EMBL/GenBank/DDBJ whole genome shotgun (WGS) entry which is preliminary data.</text>
</comment>
<organism evidence="1 2">
    <name type="scientific">Salix dunnii</name>
    <dbReference type="NCBI Taxonomy" id="1413687"/>
    <lineage>
        <taxon>Eukaryota</taxon>
        <taxon>Viridiplantae</taxon>
        <taxon>Streptophyta</taxon>
        <taxon>Embryophyta</taxon>
        <taxon>Tracheophyta</taxon>
        <taxon>Spermatophyta</taxon>
        <taxon>Magnoliopsida</taxon>
        <taxon>eudicotyledons</taxon>
        <taxon>Gunneridae</taxon>
        <taxon>Pentapetalae</taxon>
        <taxon>rosids</taxon>
        <taxon>fabids</taxon>
        <taxon>Malpighiales</taxon>
        <taxon>Salicaceae</taxon>
        <taxon>Saliceae</taxon>
        <taxon>Salix</taxon>
    </lineage>
</organism>
<protein>
    <submittedName>
        <fullName evidence="1">Uncharacterized protein</fullName>
    </submittedName>
</protein>
<dbReference type="OrthoDB" id="857893at2759"/>
<reference evidence="1 2" key="1">
    <citation type="submission" date="2020-10" db="EMBL/GenBank/DDBJ databases">
        <title>Plant Genome Project.</title>
        <authorList>
            <person name="Zhang R.-G."/>
        </authorList>
    </citation>
    <scope>NUCLEOTIDE SEQUENCE [LARGE SCALE GENOMIC DNA]</scope>
    <source>
        <strain evidence="1">FAFU-HL-1</strain>
        <tissue evidence="1">Leaf</tissue>
    </source>
</reference>
<keyword evidence="2" id="KW-1185">Reference proteome</keyword>
<accession>A0A835N2N1</accession>
<name>A0A835N2N1_9ROSI</name>
<evidence type="ECO:0000313" key="1">
    <source>
        <dbReference type="EMBL" id="KAF9683706.1"/>
    </source>
</evidence>
<dbReference type="Proteomes" id="UP000657918">
    <property type="component" value="Chromosome 4"/>
</dbReference>